<reference evidence="1" key="1">
    <citation type="submission" date="2014-11" db="EMBL/GenBank/DDBJ databases">
        <authorList>
            <person name="Amaro Gonzalez C."/>
        </authorList>
    </citation>
    <scope>NUCLEOTIDE SEQUENCE</scope>
</reference>
<name>A0A0E9S330_ANGAN</name>
<proteinExistence type="predicted"/>
<reference evidence="1" key="2">
    <citation type="journal article" date="2015" name="Fish Shellfish Immunol.">
        <title>Early steps in the European eel (Anguilla anguilla)-Vibrio vulnificus interaction in the gills: Role of the RtxA13 toxin.</title>
        <authorList>
            <person name="Callol A."/>
            <person name="Pajuelo D."/>
            <person name="Ebbesson L."/>
            <person name="Teles M."/>
            <person name="MacKenzie S."/>
            <person name="Amaro C."/>
        </authorList>
    </citation>
    <scope>NUCLEOTIDE SEQUENCE</scope>
</reference>
<organism evidence="1">
    <name type="scientific">Anguilla anguilla</name>
    <name type="common">European freshwater eel</name>
    <name type="synonym">Muraena anguilla</name>
    <dbReference type="NCBI Taxonomy" id="7936"/>
    <lineage>
        <taxon>Eukaryota</taxon>
        <taxon>Metazoa</taxon>
        <taxon>Chordata</taxon>
        <taxon>Craniata</taxon>
        <taxon>Vertebrata</taxon>
        <taxon>Euteleostomi</taxon>
        <taxon>Actinopterygii</taxon>
        <taxon>Neopterygii</taxon>
        <taxon>Teleostei</taxon>
        <taxon>Anguilliformes</taxon>
        <taxon>Anguillidae</taxon>
        <taxon>Anguilla</taxon>
    </lineage>
</organism>
<evidence type="ECO:0000313" key="1">
    <source>
        <dbReference type="EMBL" id="JAH35799.1"/>
    </source>
</evidence>
<accession>A0A0E9S330</accession>
<protein>
    <submittedName>
        <fullName evidence="1">Uncharacterized protein</fullName>
    </submittedName>
</protein>
<dbReference type="EMBL" id="GBXM01072778">
    <property type="protein sequence ID" value="JAH35799.1"/>
    <property type="molecule type" value="Transcribed_RNA"/>
</dbReference>
<dbReference type="EMBL" id="GBXM01082140">
    <property type="protein sequence ID" value="JAH26437.1"/>
    <property type="molecule type" value="Transcribed_RNA"/>
</dbReference>
<sequence length="14" mass="1541">MSASVKVQKGTQYN</sequence>